<evidence type="ECO:0000256" key="3">
    <source>
        <dbReference type="ARBA" id="ARBA00022777"/>
    </source>
</evidence>
<evidence type="ECO:0000256" key="1">
    <source>
        <dbReference type="ARBA" id="ARBA00010164"/>
    </source>
</evidence>
<dbReference type="PANTHER" id="PTHR37419:SF8">
    <property type="entry name" value="TOXIN YJJJ"/>
    <property type="match status" value="1"/>
</dbReference>
<name>A0AAP8MTK4_9VIBR</name>
<keyword evidence="2" id="KW-0808">Transferase</keyword>
<protein>
    <submittedName>
        <fullName evidence="5">Toxin HipA</fullName>
    </submittedName>
</protein>
<evidence type="ECO:0000313" key="5">
    <source>
        <dbReference type="EMBL" id="PMP05679.1"/>
    </source>
</evidence>
<dbReference type="GO" id="GO:0004674">
    <property type="term" value="F:protein serine/threonine kinase activity"/>
    <property type="evidence" value="ECO:0007669"/>
    <property type="project" value="TreeGrafter"/>
</dbReference>
<evidence type="ECO:0000256" key="2">
    <source>
        <dbReference type="ARBA" id="ARBA00022679"/>
    </source>
</evidence>
<dbReference type="EMBL" id="MDBO01000136">
    <property type="protein sequence ID" value="PMP05679.1"/>
    <property type="molecule type" value="Genomic_DNA"/>
</dbReference>
<dbReference type="InterPro" id="IPR012893">
    <property type="entry name" value="HipA-like_C"/>
</dbReference>
<dbReference type="Proteomes" id="UP000235611">
    <property type="component" value="Unassembled WGS sequence"/>
</dbReference>
<accession>A0AAP8MTK4</accession>
<dbReference type="Pfam" id="PF07804">
    <property type="entry name" value="HipA_C"/>
    <property type="match status" value="1"/>
</dbReference>
<dbReference type="PANTHER" id="PTHR37419">
    <property type="entry name" value="SERINE/THREONINE-PROTEIN KINASE TOXIN HIPA"/>
    <property type="match status" value="1"/>
</dbReference>
<dbReference type="AlphaFoldDB" id="A0AAP8MTK4"/>
<dbReference type="InterPro" id="IPR052028">
    <property type="entry name" value="HipA_Ser/Thr_kinase"/>
</dbReference>
<feature type="domain" description="HipA-like C-terminal" evidence="4">
    <location>
        <begin position="178"/>
        <end position="389"/>
    </location>
</feature>
<sequence length="416" mass="47810">MEIYVYADWIDKDEPMLLGTLRSSVIRGKEHFSFNYDEHWLASKYVTQIDSALQLYVGEQHAEDDRNCKVFLDSCPDRWGRLLMQRREAVIARHEKRRARKLFETDYLLGVHDSFRMGALRFCTSHDGPFLDDNKDLTAPAITSLPELQKAANGVEDKPDFDNPDYLKWLNMLISPGSSLGGARPKASVRDTDRSLWLAKFPSRYDDYDIGLWEFVVYQMALDAGINMADSKAVAVGSHHHIFLTKRFDRPGENNRLHFTSAMTQLEYFDGNDDGASYLELAEFLIRNGSNTREDLEQLWTRMLFNIMVSNSDDHLRNHGFIFDTTGWRLSPAYDINPSLNATGLHLNIDEVSNALEVELAFEVAEYFQLDEKKAEHIYHTVNAAVSTWEERAKQMNIEKGERDLLRDCFLVGEGG</sequence>
<proteinExistence type="inferred from homology"/>
<evidence type="ECO:0000259" key="4">
    <source>
        <dbReference type="Pfam" id="PF07804"/>
    </source>
</evidence>
<keyword evidence="3" id="KW-0418">Kinase</keyword>
<gene>
    <name evidence="5" type="ORF">BCS93_18600</name>
</gene>
<evidence type="ECO:0000313" key="6">
    <source>
        <dbReference type="Proteomes" id="UP000235611"/>
    </source>
</evidence>
<organism evidence="5 6">
    <name type="scientific">Vibrio breoganii</name>
    <dbReference type="NCBI Taxonomy" id="553239"/>
    <lineage>
        <taxon>Bacteria</taxon>
        <taxon>Pseudomonadati</taxon>
        <taxon>Pseudomonadota</taxon>
        <taxon>Gammaproteobacteria</taxon>
        <taxon>Vibrionales</taxon>
        <taxon>Vibrionaceae</taxon>
        <taxon>Vibrio</taxon>
    </lineage>
</organism>
<dbReference type="Gene3D" id="1.10.1070.20">
    <property type="match status" value="1"/>
</dbReference>
<reference evidence="6" key="1">
    <citation type="submission" date="2016-07" db="EMBL/GenBank/DDBJ databases">
        <title>Nontailed viruses are major unrecognized killers of bacteria in the ocean.</title>
        <authorList>
            <person name="Kauffman K."/>
            <person name="Hussain F."/>
            <person name="Yang J."/>
            <person name="Arevalo P."/>
            <person name="Brown J."/>
            <person name="Cutler M."/>
            <person name="Kelly L."/>
            <person name="Polz M.F."/>
        </authorList>
    </citation>
    <scope>NUCLEOTIDE SEQUENCE [LARGE SCALE GENOMIC DNA]</scope>
    <source>
        <strain evidence="6">10N.222.49.A5</strain>
    </source>
</reference>
<comment type="similarity">
    <text evidence="1">Belongs to the HipA Ser/Thr kinase family.</text>
</comment>
<comment type="caution">
    <text evidence="5">The sequence shown here is derived from an EMBL/GenBank/DDBJ whole genome shotgun (WGS) entry which is preliminary data.</text>
</comment>
<dbReference type="RefSeq" id="WP_102443321.1">
    <property type="nucleotide sequence ID" value="NZ_MCTO01000062.1"/>
</dbReference>
<dbReference type="GO" id="GO:0005829">
    <property type="term" value="C:cytosol"/>
    <property type="evidence" value="ECO:0007669"/>
    <property type="project" value="TreeGrafter"/>
</dbReference>